<evidence type="ECO:0000313" key="2">
    <source>
        <dbReference type="Proteomes" id="UP001527181"/>
    </source>
</evidence>
<evidence type="ECO:0000313" key="1">
    <source>
        <dbReference type="EMBL" id="MCY9763593.1"/>
    </source>
</evidence>
<organism evidence="1 2">
    <name type="scientific">Paenibacillus alvei</name>
    <name type="common">Bacillus alvei</name>
    <dbReference type="NCBI Taxonomy" id="44250"/>
    <lineage>
        <taxon>Bacteria</taxon>
        <taxon>Bacillati</taxon>
        <taxon>Bacillota</taxon>
        <taxon>Bacilli</taxon>
        <taxon>Bacillales</taxon>
        <taxon>Paenibacillaceae</taxon>
        <taxon>Paenibacillus</taxon>
    </lineage>
</organism>
<dbReference type="RefSeq" id="WP_163977818.1">
    <property type="nucleotide sequence ID" value="NZ_JAMDNP010000058.1"/>
</dbReference>
<gene>
    <name evidence="1" type="ORF">M5X12_24090</name>
</gene>
<dbReference type="EMBL" id="JAMDNP010000058">
    <property type="protein sequence ID" value="MCY9763593.1"/>
    <property type="molecule type" value="Genomic_DNA"/>
</dbReference>
<proteinExistence type="predicted"/>
<accession>A0ABT4H3N8</accession>
<keyword evidence="2" id="KW-1185">Reference proteome</keyword>
<comment type="caution">
    <text evidence="1">The sequence shown here is derived from an EMBL/GenBank/DDBJ whole genome shotgun (WGS) entry which is preliminary data.</text>
</comment>
<dbReference type="Proteomes" id="UP001527181">
    <property type="component" value="Unassembled WGS sequence"/>
</dbReference>
<name>A0ABT4H3N8_PAEAL</name>
<reference evidence="1 2" key="1">
    <citation type="submission" date="2022-05" db="EMBL/GenBank/DDBJ databases">
        <title>Genome Sequencing of Bee-Associated Microbes.</title>
        <authorList>
            <person name="Dunlap C."/>
        </authorList>
    </citation>
    <scope>NUCLEOTIDE SEQUENCE [LARGE SCALE GENOMIC DNA]</scope>
    <source>
        <strain evidence="1 2">NRRL B-04010</strain>
    </source>
</reference>
<protein>
    <submittedName>
        <fullName evidence="1">Uncharacterized protein</fullName>
    </submittedName>
</protein>
<sequence length="173" mass="20262">MLNELDHKFKESNLPTSYSISEVQEILMTNYKAVEMEDKTFFDSLKKDHCVNFDQIVKFFVIDDVDFLSTLYTEYEKETHIEMSHVNSTYVHPEGSSRTKSEEIWKEIQEGKRIHIVLESADQKTISAFTMQGLCEKILWELIILKGIRPEDCALGNDYYEHYLNVLHSLGKI</sequence>